<sequence length="275" mass="31097">MNVRSLGLQTHLMFARFDGQIIERPDCIVVRTPGNPTFYWGNFLLFPQAPKGFDDIKWIARFHEEIGAHQPESQHIALAVDGPSPGRIPQAFKDLGFEYFENATLVLDALPPAPALASSDVQIRPIDYATELEAVIALELSDGADGYEPVGYEIFRRKQHARYAAMAHAGMGRWFGAWLGDQLVAGCGLFHESRLGRFQYVMTHEQFRGRGICTRLIHEAARTAMEQWHCERLVIEAEPEAAGHRVYRRVGFRLKESNWGMQLRSPADRKPQALP</sequence>
<gene>
    <name evidence="2" type="ORF">ACFOEN_05510</name>
</gene>
<keyword evidence="3" id="KW-1185">Reference proteome</keyword>
<dbReference type="InterPro" id="IPR016181">
    <property type="entry name" value="Acyl_CoA_acyltransferase"/>
</dbReference>
<evidence type="ECO:0000259" key="1">
    <source>
        <dbReference type="PROSITE" id="PS51186"/>
    </source>
</evidence>
<reference evidence="3" key="1">
    <citation type="journal article" date="2019" name="Int. J. Syst. Evol. Microbiol.">
        <title>The Global Catalogue of Microorganisms (GCM) 10K type strain sequencing project: providing services to taxonomists for standard genome sequencing and annotation.</title>
        <authorList>
            <consortium name="The Broad Institute Genomics Platform"/>
            <consortium name="The Broad Institute Genome Sequencing Center for Infectious Disease"/>
            <person name="Wu L."/>
            <person name="Ma J."/>
        </authorList>
    </citation>
    <scope>NUCLEOTIDE SEQUENCE [LARGE SCALE GENOMIC DNA]</scope>
    <source>
        <strain evidence="3">KCTC 52168</strain>
    </source>
</reference>
<name>A0ABV7H517_9BURK</name>
<organism evidence="2 3">
    <name type="scientific">Piscinibacterium candidicorallinum</name>
    <dbReference type="NCBI Taxonomy" id="1793872"/>
    <lineage>
        <taxon>Bacteria</taxon>
        <taxon>Pseudomonadati</taxon>
        <taxon>Pseudomonadota</taxon>
        <taxon>Betaproteobacteria</taxon>
        <taxon>Burkholderiales</taxon>
        <taxon>Piscinibacterium</taxon>
    </lineage>
</organism>
<dbReference type="Pfam" id="PF00583">
    <property type="entry name" value="Acetyltransf_1"/>
    <property type="match status" value="1"/>
</dbReference>
<dbReference type="PROSITE" id="PS51186">
    <property type="entry name" value="GNAT"/>
    <property type="match status" value="1"/>
</dbReference>
<dbReference type="CDD" id="cd04301">
    <property type="entry name" value="NAT_SF"/>
    <property type="match status" value="1"/>
</dbReference>
<evidence type="ECO:0000313" key="2">
    <source>
        <dbReference type="EMBL" id="MFC3147097.1"/>
    </source>
</evidence>
<protein>
    <submittedName>
        <fullName evidence="2">GNAT family N-acetyltransferase</fullName>
    </submittedName>
</protein>
<dbReference type="RefSeq" id="WP_377301833.1">
    <property type="nucleotide sequence ID" value="NZ_CP180191.1"/>
</dbReference>
<dbReference type="SUPFAM" id="SSF55729">
    <property type="entry name" value="Acyl-CoA N-acyltransferases (Nat)"/>
    <property type="match status" value="1"/>
</dbReference>
<accession>A0ABV7H517</accession>
<dbReference type="Gene3D" id="3.40.630.30">
    <property type="match status" value="1"/>
</dbReference>
<proteinExistence type="predicted"/>
<comment type="caution">
    <text evidence="2">The sequence shown here is derived from an EMBL/GenBank/DDBJ whole genome shotgun (WGS) entry which is preliminary data.</text>
</comment>
<feature type="domain" description="N-acetyltransferase" evidence="1">
    <location>
        <begin position="121"/>
        <end position="275"/>
    </location>
</feature>
<evidence type="ECO:0000313" key="3">
    <source>
        <dbReference type="Proteomes" id="UP001595556"/>
    </source>
</evidence>
<dbReference type="EMBL" id="JBHRTI010000003">
    <property type="protein sequence ID" value="MFC3147097.1"/>
    <property type="molecule type" value="Genomic_DNA"/>
</dbReference>
<dbReference type="InterPro" id="IPR000182">
    <property type="entry name" value="GNAT_dom"/>
</dbReference>
<dbReference type="Proteomes" id="UP001595556">
    <property type="component" value="Unassembled WGS sequence"/>
</dbReference>